<feature type="chain" id="PRO_5011712605" description="Chemotaxis protein" evidence="2">
    <location>
        <begin position="24"/>
        <end position="113"/>
    </location>
</feature>
<proteinExistence type="predicted"/>
<feature type="signal peptide" evidence="2">
    <location>
        <begin position="1"/>
        <end position="23"/>
    </location>
</feature>
<reference evidence="4" key="1">
    <citation type="submission" date="2016-10" db="EMBL/GenBank/DDBJ databases">
        <authorList>
            <person name="Varghese N."/>
            <person name="Submissions S."/>
        </authorList>
    </citation>
    <scope>NUCLEOTIDE SEQUENCE [LARGE SCALE GENOMIC DNA]</scope>
    <source>
        <strain evidence="4">KHC7</strain>
    </source>
</reference>
<dbReference type="RefSeq" id="WP_257243230.1">
    <property type="nucleotide sequence ID" value="NZ_FNBX01000022.1"/>
</dbReference>
<dbReference type="STRING" id="571438.SAMN05192586_12228"/>
<evidence type="ECO:0000313" key="3">
    <source>
        <dbReference type="EMBL" id="SDF99549.1"/>
    </source>
</evidence>
<gene>
    <name evidence="3" type="ORF">SAMN05192586_12228</name>
</gene>
<dbReference type="AlphaFoldDB" id="A0A1G7QNV1"/>
<keyword evidence="4" id="KW-1185">Reference proteome</keyword>
<organism evidence="3 4">
    <name type="scientific">Desulfovibrio legallii</name>
    <dbReference type="NCBI Taxonomy" id="571438"/>
    <lineage>
        <taxon>Bacteria</taxon>
        <taxon>Pseudomonadati</taxon>
        <taxon>Thermodesulfobacteriota</taxon>
        <taxon>Desulfovibrionia</taxon>
        <taxon>Desulfovibrionales</taxon>
        <taxon>Desulfovibrionaceae</taxon>
        <taxon>Desulfovibrio</taxon>
    </lineage>
</organism>
<feature type="region of interest" description="Disordered" evidence="1">
    <location>
        <begin position="84"/>
        <end position="113"/>
    </location>
</feature>
<evidence type="ECO:0000313" key="4">
    <source>
        <dbReference type="Proteomes" id="UP000199355"/>
    </source>
</evidence>
<protein>
    <recommendedName>
        <fullName evidence="5">Chemotaxis protein</fullName>
    </recommendedName>
</protein>
<evidence type="ECO:0000256" key="1">
    <source>
        <dbReference type="SAM" id="MobiDB-lite"/>
    </source>
</evidence>
<evidence type="ECO:0008006" key="5">
    <source>
        <dbReference type="Google" id="ProtNLM"/>
    </source>
</evidence>
<dbReference type="EMBL" id="FNBX01000022">
    <property type="protein sequence ID" value="SDF99549.1"/>
    <property type="molecule type" value="Genomic_DNA"/>
</dbReference>
<sequence>MNMSFCRLRVLAVCLALPGLLWACGPKDVGTGTSTEAAGEPQGVSVEDQLRYPVYGSSNTQRMLYWQNRPDVMAQTQDWRARQFRRTEGLDAAPGPADPAYRAVPRQSSPFRQ</sequence>
<name>A0A1G7QNV1_9BACT</name>
<evidence type="ECO:0000256" key="2">
    <source>
        <dbReference type="SAM" id="SignalP"/>
    </source>
</evidence>
<feature type="compositionally biased region" description="Low complexity" evidence="1">
    <location>
        <begin position="91"/>
        <end position="100"/>
    </location>
</feature>
<accession>A0A1G7QNV1</accession>
<dbReference type="Proteomes" id="UP000199355">
    <property type="component" value="Unassembled WGS sequence"/>
</dbReference>
<keyword evidence="2" id="KW-0732">Signal</keyword>